<dbReference type="EMBL" id="CP054533">
    <property type="protein sequence ID" value="QSL64549.1"/>
    <property type="molecule type" value="Genomic_DNA"/>
</dbReference>
<keyword evidence="3" id="KW-0547">Nucleotide-binding</keyword>
<dbReference type="GO" id="GO:0003724">
    <property type="term" value="F:RNA helicase activity"/>
    <property type="evidence" value="ECO:0007669"/>
    <property type="project" value="UniProtKB-EC"/>
</dbReference>
<dbReference type="InterPro" id="IPR001650">
    <property type="entry name" value="Helicase_C-like"/>
</dbReference>
<dbReference type="CDD" id="cd18791">
    <property type="entry name" value="SF2_C_RHA"/>
    <property type="match status" value="1"/>
</dbReference>
<dbReference type="SMART" id="SM00847">
    <property type="entry name" value="HA2"/>
    <property type="match status" value="1"/>
</dbReference>
<dbReference type="Pfam" id="PF07717">
    <property type="entry name" value="OB_NTP_bind"/>
    <property type="match status" value="1"/>
</dbReference>
<dbReference type="OrthoDB" id="10253254at2759"/>
<name>A0A899FZ48_9ASCO</name>
<keyword evidence="6" id="KW-0067">ATP-binding</keyword>
<evidence type="ECO:0000313" key="10">
    <source>
        <dbReference type="EMBL" id="QSL64549.1"/>
    </source>
</evidence>
<organism evidence="10 11">
    <name type="scientific">Pneumocystis wakefieldiae</name>
    <dbReference type="NCBI Taxonomy" id="38082"/>
    <lineage>
        <taxon>Eukaryota</taxon>
        <taxon>Fungi</taxon>
        <taxon>Dikarya</taxon>
        <taxon>Ascomycota</taxon>
        <taxon>Taphrinomycotina</taxon>
        <taxon>Pneumocystomycetes</taxon>
        <taxon>Pneumocystaceae</taxon>
        <taxon>Pneumocystis</taxon>
    </lineage>
</organism>
<comment type="similarity">
    <text evidence="1">Belongs to the DEAD box helicase family. DEAH subfamily.</text>
</comment>
<evidence type="ECO:0000256" key="6">
    <source>
        <dbReference type="ARBA" id="ARBA00022840"/>
    </source>
</evidence>
<dbReference type="PANTHER" id="PTHR18934:SF136">
    <property type="entry name" value="ATP-DEPENDENT RNA HELICASE DHX35-RELATED"/>
    <property type="match status" value="1"/>
</dbReference>
<dbReference type="GO" id="GO:0071013">
    <property type="term" value="C:catalytic step 2 spliceosome"/>
    <property type="evidence" value="ECO:0007669"/>
    <property type="project" value="TreeGrafter"/>
</dbReference>
<reference evidence="10" key="1">
    <citation type="submission" date="2020-06" db="EMBL/GenBank/DDBJ databases">
        <title>Genomes of multiple members of Pneumocystis genus reveal paths to human pathogen Pneumocystis jirovecii.</title>
        <authorList>
            <person name="Cisse O.H."/>
            <person name="Ma L."/>
            <person name="Dekker J."/>
            <person name="Khil P."/>
            <person name="Jo J."/>
            <person name="Brenchley J."/>
            <person name="Blair R."/>
            <person name="Pahar B."/>
            <person name="Chabe M."/>
            <person name="Van Rompay K.A."/>
            <person name="Keesler R."/>
            <person name="Sukura A."/>
            <person name="Hirsch V."/>
            <person name="Kutty G."/>
            <person name="Liu Y."/>
            <person name="Peng L."/>
            <person name="Chen J."/>
            <person name="Song J."/>
            <person name="Weissenbacher-Lang C."/>
            <person name="Xu J."/>
            <person name="Upham N.S."/>
            <person name="Stajich J.E."/>
            <person name="Cuomo C.A."/>
            <person name="Cushion M.T."/>
            <person name="Kovacs J.A."/>
        </authorList>
    </citation>
    <scope>NUCLEOTIDE SEQUENCE</scope>
    <source>
        <strain evidence="10">2A</strain>
    </source>
</reference>
<dbReference type="InterPro" id="IPR014001">
    <property type="entry name" value="Helicase_ATP-bd"/>
</dbReference>
<dbReference type="GO" id="GO:0005524">
    <property type="term" value="F:ATP binding"/>
    <property type="evidence" value="ECO:0007669"/>
    <property type="project" value="UniProtKB-KW"/>
</dbReference>
<evidence type="ECO:0000256" key="5">
    <source>
        <dbReference type="ARBA" id="ARBA00022806"/>
    </source>
</evidence>
<dbReference type="Pfam" id="PF13401">
    <property type="entry name" value="AAA_22"/>
    <property type="match status" value="1"/>
</dbReference>
<dbReference type="InterPro" id="IPR007502">
    <property type="entry name" value="Helicase-assoc_dom"/>
</dbReference>
<dbReference type="GO" id="GO:0003723">
    <property type="term" value="F:RNA binding"/>
    <property type="evidence" value="ECO:0007669"/>
    <property type="project" value="TreeGrafter"/>
</dbReference>
<evidence type="ECO:0000259" key="8">
    <source>
        <dbReference type="PROSITE" id="PS51192"/>
    </source>
</evidence>
<dbReference type="Pfam" id="PF21010">
    <property type="entry name" value="HA2_C"/>
    <property type="match status" value="1"/>
</dbReference>
<dbReference type="SMART" id="SM00487">
    <property type="entry name" value="DEXDc"/>
    <property type="match status" value="1"/>
</dbReference>
<dbReference type="PANTHER" id="PTHR18934">
    <property type="entry name" value="ATP-DEPENDENT RNA HELICASE"/>
    <property type="match status" value="1"/>
</dbReference>
<dbReference type="FunFam" id="3.40.50.300:FF:000145">
    <property type="entry name" value="probable ATP-dependent RNA helicase DHX40"/>
    <property type="match status" value="1"/>
</dbReference>
<evidence type="ECO:0000256" key="1">
    <source>
        <dbReference type="ARBA" id="ARBA00008792"/>
    </source>
</evidence>
<keyword evidence="11" id="KW-1185">Reference proteome</keyword>
<keyword evidence="5" id="KW-0347">Helicase</keyword>
<dbReference type="EC" id="3.6.4.13" evidence="2"/>
<evidence type="ECO:0000256" key="2">
    <source>
        <dbReference type="ARBA" id="ARBA00012552"/>
    </source>
</evidence>
<dbReference type="PROSITE" id="PS51192">
    <property type="entry name" value="HELICASE_ATP_BIND_1"/>
    <property type="match status" value="1"/>
</dbReference>
<protein>
    <recommendedName>
        <fullName evidence="2">RNA helicase</fullName>
        <ecNumber evidence="2">3.6.4.13</ecNumber>
    </recommendedName>
</protein>
<dbReference type="Pfam" id="PF00271">
    <property type="entry name" value="Helicase_C"/>
    <property type="match status" value="1"/>
</dbReference>
<comment type="catalytic activity">
    <reaction evidence="7">
        <text>ATP + H2O = ADP + phosphate + H(+)</text>
        <dbReference type="Rhea" id="RHEA:13065"/>
        <dbReference type="ChEBI" id="CHEBI:15377"/>
        <dbReference type="ChEBI" id="CHEBI:15378"/>
        <dbReference type="ChEBI" id="CHEBI:30616"/>
        <dbReference type="ChEBI" id="CHEBI:43474"/>
        <dbReference type="ChEBI" id="CHEBI:456216"/>
        <dbReference type="EC" id="3.6.4.13"/>
    </reaction>
</comment>
<feature type="domain" description="Helicase ATP-binding" evidence="8">
    <location>
        <begin position="49"/>
        <end position="213"/>
    </location>
</feature>
<evidence type="ECO:0000256" key="3">
    <source>
        <dbReference type="ARBA" id="ARBA00022741"/>
    </source>
</evidence>
<feature type="domain" description="Helicase C-terminal" evidence="9">
    <location>
        <begin position="236"/>
        <end position="416"/>
    </location>
</feature>
<dbReference type="Gene3D" id="3.40.50.300">
    <property type="entry name" value="P-loop containing nucleotide triphosphate hydrolases"/>
    <property type="match status" value="2"/>
</dbReference>
<proteinExistence type="inferred from homology"/>
<dbReference type="AlphaFoldDB" id="A0A899FZ48"/>
<evidence type="ECO:0000313" key="11">
    <source>
        <dbReference type="Proteomes" id="UP000663699"/>
    </source>
</evidence>
<keyword evidence="4" id="KW-0378">Hydrolase</keyword>
<dbReference type="Proteomes" id="UP000663699">
    <property type="component" value="Chromosome 2"/>
</dbReference>
<dbReference type="InterPro" id="IPR048333">
    <property type="entry name" value="HA2_WH"/>
</dbReference>
<accession>A0A899FZ48</accession>
<evidence type="ECO:0000256" key="7">
    <source>
        <dbReference type="ARBA" id="ARBA00047984"/>
    </source>
</evidence>
<dbReference type="SUPFAM" id="SSF52540">
    <property type="entry name" value="P-loop containing nucleoside triphosphate hydrolases"/>
    <property type="match status" value="1"/>
</dbReference>
<dbReference type="InterPro" id="IPR049945">
    <property type="entry name" value="AAA_22"/>
</dbReference>
<dbReference type="PROSITE" id="PS51194">
    <property type="entry name" value="HELICASE_CTER"/>
    <property type="match status" value="1"/>
</dbReference>
<evidence type="ECO:0000259" key="9">
    <source>
        <dbReference type="PROSITE" id="PS51194"/>
    </source>
</evidence>
<dbReference type="InterPro" id="IPR027417">
    <property type="entry name" value="P-loop_NTPase"/>
</dbReference>
<gene>
    <name evidence="10" type="ORF">MERGE_001850</name>
</gene>
<dbReference type="InterPro" id="IPR011709">
    <property type="entry name" value="DEAD-box_helicase_OB_fold"/>
</dbReference>
<dbReference type="Gene3D" id="1.20.120.1080">
    <property type="match status" value="1"/>
</dbReference>
<dbReference type="FunFam" id="3.40.50.300:FF:000578">
    <property type="entry name" value="probable ATP-dependent RNA helicase DHX35"/>
    <property type="match status" value="1"/>
</dbReference>
<dbReference type="GO" id="GO:0016887">
    <property type="term" value="F:ATP hydrolysis activity"/>
    <property type="evidence" value="ECO:0007669"/>
    <property type="project" value="InterPro"/>
</dbReference>
<evidence type="ECO:0000256" key="4">
    <source>
        <dbReference type="ARBA" id="ARBA00022801"/>
    </source>
</evidence>
<dbReference type="SMART" id="SM00490">
    <property type="entry name" value="HELICc"/>
    <property type="match status" value="1"/>
</dbReference>
<sequence length="650" mass="73878">MAFGESALDKVLENETDEGNIPIINKLTSLSIKRQRELLPIYHHKNALLYLIEKTPVTIIVGETGSGKTTQLPQYLKEAGWADNRNIIGCTQPRRISAATVAIRVAEEVGCPLGDEVGYSIRFEDVTSEKTKIKYMTDGMLVRETLIDPLLSHYNVIMLDEVHERSLYTDILLGILKKIQKRRKTLKIIISSATLNAEELLSYFNKEDNETAKIISIEGRMYPVDILYLSEPTSNYIEKSVETIFEINSKEKDGDILVFLTGKEEIDICISKIVEQSNHSLSNNDRRILALPLYSGLSNERQIEIFTSAPRGTRKVIVSTNISETGVTIDGIVYVIDSGFVKLRVFNTHTNFESLIITPISKASALQRAGRAGRTRPGKCFRLYDNSSFDSLKETNIPEIQRSDLTGLILQLKALGIDNIARFEYITNPPSEMVIHSLELLYSLGSLDEYGKLTSPLGLRMAEFPVNPKMAKMLLMSGKFSCGEQILTIAAMISVQNVFLPQENKKSFEAARKKFSVEEGDHITLMNIFHAFTTKGEKSPKWCHEHFLNFKALSRAVSIRAQLRRYLERFKIPIKPADPKDGTDNIRKYGSFRLVLYVHPSSIMFNRKTDWVIFNEVLETKKKIFMRDITTIKREWLLELAPHYYTLDQN</sequence>
<dbReference type="Pfam" id="PF04408">
    <property type="entry name" value="WHD_HA2"/>
    <property type="match status" value="1"/>
</dbReference>